<evidence type="ECO:0000256" key="8">
    <source>
        <dbReference type="RuleBase" id="RU363032"/>
    </source>
</evidence>
<keyword evidence="2 8" id="KW-0813">Transport</keyword>
<accession>A0A4Q9H478</accession>
<reference evidence="10 11" key="1">
    <citation type="submission" date="2019-02" db="EMBL/GenBank/DDBJ databases">
        <title>Aquabacterium sp. strain KMB7.</title>
        <authorList>
            <person name="Chen W.-M."/>
        </authorList>
    </citation>
    <scope>NUCLEOTIDE SEQUENCE [LARGE SCALE GENOMIC DNA]</scope>
    <source>
        <strain evidence="10 11">KMB7</strain>
    </source>
</reference>
<feature type="domain" description="ABC transmembrane type-1" evidence="9">
    <location>
        <begin position="49"/>
        <end position="254"/>
    </location>
</feature>
<evidence type="ECO:0000256" key="6">
    <source>
        <dbReference type="ARBA" id="ARBA00022989"/>
    </source>
</evidence>
<keyword evidence="11" id="KW-1185">Reference proteome</keyword>
<keyword evidence="5 8" id="KW-0812">Transmembrane</keyword>
<feature type="transmembrane region" description="Helical" evidence="8">
    <location>
        <begin position="180"/>
        <end position="201"/>
    </location>
</feature>
<dbReference type="GO" id="GO:0005886">
    <property type="term" value="C:plasma membrane"/>
    <property type="evidence" value="ECO:0007669"/>
    <property type="project" value="UniProtKB-SubCell"/>
</dbReference>
<feature type="transmembrane region" description="Helical" evidence="8">
    <location>
        <begin position="407"/>
        <end position="426"/>
    </location>
</feature>
<evidence type="ECO:0000256" key="7">
    <source>
        <dbReference type="ARBA" id="ARBA00023136"/>
    </source>
</evidence>
<feature type="transmembrane region" description="Helical" evidence="8">
    <location>
        <begin position="233"/>
        <end position="252"/>
    </location>
</feature>
<dbReference type="GO" id="GO:0055085">
    <property type="term" value="P:transmembrane transport"/>
    <property type="evidence" value="ECO:0007669"/>
    <property type="project" value="InterPro"/>
</dbReference>
<evidence type="ECO:0000313" key="11">
    <source>
        <dbReference type="Proteomes" id="UP000292120"/>
    </source>
</evidence>
<dbReference type="PANTHER" id="PTHR43357:SF3">
    <property type="entry name" value="FE(3+)-TRANSPORT SYSTEM PERMEASE PROTEIN FBPB 2"/>
    <property type="match status" value="1"/>
</dbReference>
<organism evidence="10 11">
    <name type="scientific">Aquabacterium lacunae</name>
    <dbReference type="NCBI Taxonomy" id="2528630"/>
    <lineage>
        <taxon>Bacteria</taxon>
        <taxon>Pseudomonadati</taxon>
        <taxon>Pseudomonadota</taxon>
        <taxon>Betaproteobacteria</taxon>
        <taxon>Burkholderiales</taxon>
        <taxon>Aquabacterium</taxon>
    </lineage>
</organism>
<dbReference type="OrthoDB" id="9790211at2"/>
<dbReference type="PROSITE" id="PS50928">
    <property type="entry name" value="ABC_TM1"/>
    <property type="match status" value="2"/>
</dbReference>
<keyword evidence="3" id="KW-1003">Cell membrane</keyword>
<feature type="transmembrane region" description="Helical" evidence="8">
    <location>
        <begin position="135"/>
        <end position="154"/>
    </location>
</feature>
<evidence type="ECO:0000259" key="9">
    <source>
        <dbReference type="PROSITE" id="PS50928"/>
    </source>
</evidence>
<evidence type="ECO:0000256" key="1">
    <source>
        <dbReference type="ARBA" id="ARBA00004429"/>
    </source>
</evidence>
<feature type="transmembrane region" description="Helical" evidence="8">
    <location>
        <begin position="336"/>
        <end position="355"/>
    </location>
</feature>
<dbReference type="InterPro" id="IPR000515">
    <property type="entry name" value="MetI-like"/>
</dbReference>
<dbReference type="EMBL" id="SIXI01000001">
    <property type="protein sequence ID" value="TBO34501.1"/>
    <property type="molecule type" value="Genomic_DNA"/>
</dbReference>
<dbReference type="CDD" id="cd06261">
    <property type="entry name" value="TM_PBP2"/>
    <property type="match status" value="2"/>
</dbReference>
<evidence type="ECO:0000256" key="2">
    <source>
        <dbReference type="ARBA" id="ARBA00022448"/>
    </source>
</evidence>
<comment type="caution">
    <text evidence="10">The sequence shown here is derived from an EMBL/GenBank/DDBJ whole genome shotgun (WGS) entry which is preliminary data.</text>
</comment>
<dbReference type="Pfam" id="PF00528">
    <property type="entry name" value="BPD_transp_1"/>
    <property type="match status" value="2"/>
</dbReference>
<dbReference type="RefSeq" id="WP_130966444.1">
    <property type="nucleotide sequence ID" value="NZ_SIXI01000001.1"/>
</dbReference>
<gene>
    <name evidence="10" type="ORF">EYS42_03595</name>
</gene>
<proteinExistence type="inferred from homology"/>
<feature type="transmembrane region" description="Helical" evidence="8">
    <location>
        <begin position="52"/>
        <end position="77"/>
    </location>
</feature>
<evidence type="ECO:0000256" key="3">
    <source>
        <dbReference type="ARBA" id="ARBA00022475"/>
    </source>
</evidence>
<comment type="similarity">
    <text evidence="8">Belongs to the binding-protein-dependent transport system permease family.</text>
</comment>
<feature type="transmembrane region" description="Helical" evidence="8">
    <location>
        <begin position="367"/>
        <end position="387"/>
    </location>
</feature>
<evidence type="ECO:0000256" key="5">
    <source>
        <dbReference type="ARBA" id="ARBA00022692"/>
    </source>
</evidence>
<dbReference type="InterPro" id="IPR035906">
    <property type="entry name" value="MetI-like_sf"/>
</dbReference>
<dbReference type="Gene3D" id="1.10.3720.10">
    <property type="entry name" value="MetI-like"/>
    <property type="match status" value="2"/>
</dbReference>
<comment type="subcellular location">
    <subcellularLocation>
        <location evidence="1">Cell inner membrane</location>
        <topology evidence="1">Multi-pass membrane protein</topology>
    </subcellularLocation>
    <subcellularLocation>
        <location evidence="8">Cell membrane</location>
        <topology evidence="8">Multi-pass membrane protein</topology>
    </subcellularLocation>
</comment>
<feature type="domain" description="ABC transmembrane type-1" evidence="9">
    <location>
        <begin position="330"/>
        <end position="538"/>
    </location>
</feature>
<keyword evidence="4" id="KW-0997">Cell inner membrane</keyword>
<evidence type="ECO:0000313" key="10">
    <source>
        <dbReference type="EMBL" id="TBO34501.1"/>
    </source>
</evidence>
<feature type="transmembrane region" description="Helical" evidence="8">
    <location>
        <begin position="282"/>
        <end position="301"/>
    </location>
</feature>
<keyword evidence="6 8" id="KW-1133">Transmembrane helix</keyword>
<evidence type="ECO:0000256" key="4">
    <source>
        <dbReference type="ARBA" id="ARBA00022519"/>
    </source>
</evidence>
<dbReference type="PANTHER" id="PTHR43357">
    <property type="entry name" value="INNER MEMBRANE ABC TRANSPORTER PERMEASE PROTEIN YDCV"/>
    <property type="match status" value="1"/>
</dbReference>
<feature type="transmembrane region" description="Helical" evidence="8">
    <location>
        <begin position="84"/>
        <end position="104"/>
    </location>
</feature>
<name>A0A4Q9H478_9BURK</name>
<sequence length="551" mass="59551">MRAVCIYLLIGVALLLSLPVVSVLTAWAGGPDTWGTVRHQFDTVMGLYAWSSLRLALGVAVGSAVLGGLTAAAVALLDFPGRRWLGAALLLPMAMPAYVLAYVLTDTLQFSGPVQTWWRDWQGADAGRLPDVRSLGGAVVLMVLCLYPYVYLLVRASLADQGMRLMEAARVLGASWPRRLFTVALPVARPALVAGVALTLMETLADYGVGAYFGLSTVTTGIYRAWLSMDDRLGAAQLASLLLLVVIGLLWLEQRARRGMSLAMNRPGASAAQVAPLRLRGWAGWAVSLGCALPVLLGFVLPTVRLLQLLWQEHQHGEFGLPWAQFAQWCLNSLQLAGGAAMLTVLLALVLVHLVRTTGHRVLKGATVLLSMGYAVPGAVIAVGLLWPVGLLQSVWPAEWLDPQRPLLSPAGLMTGTLFGLMYAYLVRFSSVALQTIESGDAHISRTLDESARLMGVSGWALWWRVHLPLLWRPALAATTLVFVDVMKELPATLVLRPFDSDTLAVMAYQLARDERLGEAALPSLAMVLVGLVPVLMLYRQMSKAHHAPTH</sequence>
<dbReference type="Proteomes" id="UP000292120">
    <property type="component" value="Unassembled WGS sequence"/>
</dbReference>
<dbReference type="SUPFAM" id="SSF161098">
    <property type="entry name" value="MetI-like"/>
    <property type="match status" value="2"/>
</dbReference>
<dbReference type="AlphaFoldDB" id="A0A4Q9H478"/>
<keyword evidence="7 8" id="KW-0472">Membrane</keyword>
<protein>
    <submittedName>
        <fullName evidence="10">Iron ABC transporter permease</fullName>
    </submittedName>
</protein>
<feature type="transmembrane region" description="Helical" evidence="8">
    <location>
        <begin position="520"/>
        <end position="539"/>
    </location>
</feature>